<dbReference type="EMBL" id="LR796456">
    <property type="protein sequence ID" value="CAB4145601.1"/>
    <property type="molecule type" value="Genomic_DNA"/>
</dbReference>
<gene>
    <name evidence="1" type="ORF">UFOVP482_15</name>
</gene>
<sequence>MDVAMTIEVLVPAAEYYGSTTANTKECFDALDWNDERKKPTWAQMEKNAVPIEIDPGAN</sequence>
<accession>A0A6J5MHF7</accession>
<reference evidence="1" key="1">
    <citation type="submission" date="2020-04" db="EMBL/GenBank/DDBJ databases">
        <authorList>
            <person name="Chiriac C."/>
            <person name="Salcher M."/>
            <person name="Ghai R."/>
            <person name="Kavagutti S V."/>
        </authorList>
    </citation>
    <scope>NUCLEOTIDE SEQUENCE</scope>
</reference>
<protein>
    <submittedName>
        <fullName evidence="1">Uncharacterized protein</fullName>
    </submittedName>
</protein>
<evidence type="ECO:0000313" key="1">
    <source>
        <dbReference type="EMBL" id="CAB4145601.1"/>
    </source>
</evidence>
<name>A0A6J5MHF7_9CAUD</name>
<proteinExistence type="predicted"/>
<organism evidence="1">
    <name type="scientific">uncultured Caudovirales phage</name>
    <dbReference type="NCBI Taxonomy" id="2100421"/>
    <lineage>
        <taxon>Viruses</taxon>
        <taxon>Duplodnaviria</taxon>
        <taxon>Heunggongvirae</taxon>
        <taxon>Uroviricota</taxon>
        <taxon>Caudoviricetes</taxon>
        <taxon>Peduoviridae</taxon>
        <taxon>Maltschvirus</taxon>
        <taxon>Maltschvirus maltsch</taxon>
    </lineage>
</organism>